<evidence type="ECO:0000313" key="2">
    <source>
        <dbReference type="Proteomes" id="UP000027222"/>
    </source>
</evidence>
<dbReference type="AlphaFoldDB" id="A0A067TD29"/>
<gene>
    <name evidence="1" type="ORF">GALMADRAFT_136168</name>
</gene>
<reference evidence="2" key="1">
    <citation type="journal article" date="2014" name="Proc. Natl. Acad. Sci. U.S.A.">
        <title>Extensive sampling of basidiomycete genomes demonstrates inadequacy of the white-rot/brown-rot paradigm for wood decay fungi.</title>
        <authorList>
            <person name="Riley R."/>
            <person name="Salamov A.A."/>
            <person name="Brown D.W."/>
            <person name="Nagy L.G."/>
            <person name="Floudas D."/>
            <person name="Held B.W."/>
            <person name="Levasseur A."/>
            <person name="Lombard V."/>
            <person name="Morin E."/>
            <person name="Otillar R."/>
            <person name="Lindquist E.A."/>
            <person name="Sun H."/>
            <person name="LaButti K.M."/>
            <person name="Schmutz J."/>
            <person name="Jabbour D."/>
            <person name="Luo H."/>
            <person name="Baker S.E."/>
            <person name="Pisabarro A.G."/>
            <person name="Walton J.D."/>
            <person name="Blanchette R.A."/>
            <person name="Henrissat B."/>
            <person name="Martin F."/>
            <person name="Cullen D."/>
            <person name="Hibbett D.S."/>
            <person name="Grigoriev I.V."/>
        </authorList>
    </citation>
    <scope>NUCLEOTIDE SEQUENCE [LARGE SCALE GENOMIC DNA]</scope>
    <source>
        <strain evidence="2">CBS 339.88</strain>
    </source>
</reference>
<sequence length="227" mass="24843">MSVAWRLAPNVPHVGEALTHPLASSMSSCEARVVLEPPYEGLQPPADKFQHLSGLLWVSAYPLASNTSSYEARVVSKPSYEGLWRPVAFIGVSVCWDRHTKASESHQPPQPPVLRTAAHNPPSGLHAHLLSNCKSVGTPAAAPYPFHERRRRTPAALAPFALTAHPPTPQAPLFCRPHPASHPCTTDTAPWPTVLHTTPNTTHKRALSRALGFPRPAFRLRRRPVSH</sequence>
<organism evidence="1 2">
    <name type="scientific">Galerina marginata (strain CBS 339.88)</name>
    <dbReference type="NCBI Taxonomy" id="685588"/>
    <lineage>
        <taxon>Eukaryota</taxon>
        <taxon>Fungi</taxon>
        <taxon>Dikarya</taxon>
        <taxon>Basidiomycota</taxon>
        <taxon>Agaricomycotina</taxon>
        <taxon>Agaricomycetes</taxon>
        <taxon>Agaricomycetidae</taxon>
        <taxon>Agaricales</taxon>
        <taxon>Agaricineae</taxon>
        <taxon>Strophariaceae</taxon>
        <taxon>Galerina</taxon>
    </lineage>
</organism>
<protein>
    <submittedName>
        <fullName evidence="1">Uncharacterized protein</fullName>
    </submittedName>
</protein>
<evidence type="ECO:0000313" key="1">
    <source>
        <dbReference type="EMBL" id="KDR81115.1"/>
    </source>
</evidence>
<dbReference type="PROSITE" id="PS51257">
    <property type="entry name" value="PROKAR_LIPOPROTEIN"/>
    <property type="match status" value="1"/>
</dbReference>
<accession>A0A067TD29</accession>
<name>A0A067TD29_GALM3</name>
<proteinExistence type="predicted"/>
<dbReference type="HOGENOM" id="CLU_1170697_0_0_1"/>
<dbReference type="EMBL" id="KL142371">
    <property type="protein sequence ID" value="KDR81115.1"/>
    <property type="molecule type" value="Genomic_DNA"/>
</dbReference>
<keyword evidence="2" id="KW-1185">Reference proteome</keyword>
<dbReference type="Proteomes" id="UP000027222">
    <property type="component" value="Unassembled WGS sequence"/>
</dbReference>